<keyword evidence="2" id="KW-1133">Transmembrane helix</keyword>
<dbReference type="EMBL" id="SIHO01000001">
    <property type="protein sequence ID" value="TFU06422.1"/>
    <property type="molecule type" value="Genomic_DNA"/>
</dbReference>
<evidence type="ECO:0000313" key="4">
    <source>
        <dbReference type="Proteomes" id="UP000297737"/>
    </source>
</evidence>
<keyword evidence="2" id="KW-0812">Transmembrane</keyword>
<comment type="caution">
    <text evidence="3">The sequence shown here is derived from an EMBL/GenBank/DDBJ whole genome shotgun (WGS) entry which is preliminary data.</text>
</comment>
<feature type="region of interest" description="Disordered" evidence="1">
    <location>
        <begin position="1"/>
        <end position="64"/>
    </location>
</feature>
<feature type="compositionally biased region" description="Low complexity" evidence="1">
    <location>
        <begin position="52"/>
        <end position="64"/>
    </location>
</feature>
<dbReference type="AlphaFoldDB" id="A0A4Y9ESH7"/>
<name>A0A4Y9ESH7_9SPHN</name>
<proteinExistence type="predicted"/>
<evidence type="ECO:0000313" key="3">
    <source>
        <dbReference type="EMBL" id="TFU06422.1"/>
    </source>
</evidence>
<accession>A0A4Y9ESH7</accession>
<feature type="transmembrane region" description="Helical" evidence="2">
    <location>
        <begin position="71"/>
        <end position="90"/>
    </location>
</feature>
<organism evidence="3 4">
    <name type="scientific">Glacieibacterium arshaanense</name>
    <dbReference type="NCBI Taxonomy" id="2511025"/>
    <lineage>
        <taxon>Bacteria</taxon>
        <taxon>Pseudomonadati</taxon>
        <taxon>Pseudomonadota</taxon>
        <taxon>Alphaproteobacteria</taxon>
        <taxon>Sphingomonadales</taxon>
        <taxon>Sphingosinicellaceae</taxon>
        <taxon>Glacieibacterium</taxon>
    </lineage>
</organism>
<keyword evidence="4" id="KW-1185">Reference proteome</keyword>
<dbReference type="RefSeq" id="WP_135245146.1">
    <property type="nucleotide sequence ID" value="NZ_SIHO01000001.1"/>
</dbReference>
<protein>
    <submittedName>
        <fullName evidence="3">Uncharacterized protein</fullName>
    </submittedName>
</protein>
<gene>
    <name evidence="3" type="ORF">EUV02_05380</name>
</gene>
<sequence length="100" mass="9889">MPPKAPADGVSAVAPKRTRKAAAPASKAKATTKPAAKPAATKSAKPKPTPKPAAAAPAPATDATAQRRIGGGWLAVGVGSAALVAALLFATRGKRNDWSK</sequence>
<feature type="compositionally biased region" description="Low complexity" evidence="1">
    <location>
        <begin position="21"/>
        <end position="43"/>
    </location>
</feature>
<evidence type="ECO:0000256" key="2">
    <source>
        <dbReference type="SAM" id="Phobius"/>
    </source>
</evidence>
<dbReference type="Proteomes" id="UP000297737">
    <property type="component" value="Unassembled WGS sequence"/>
</dbReference>
<keyword evidence="2" id="KW-0472">Membrane</keyword>
<evidence type="ECO:0000256" key="1">
    <source>
        <dbReference type="SAM" id="MobiDB-lite"/>
    </source>
</evidence>
<reference evidence="3 4" key="1">
    <citation type="submission" date="2019-02" db="EMBL/GenBank/DDBJ databases">
        <title>Polymorphobacter sp. isolated from the lake at the Tibet of China.</title>
        <authorList>
            <person name="Li A."/>
        </authorList>
    </citation>
    <scope>NUCLEOTIDE SEQUENCE [LARGE SCALE GENOMIC DNA]</scope>
    <source>
        <strain evidence="3 4">DJ1R-1</strain>
    </source>
</reference>